<name>A0A1I5KN50_9HYPH</name>
<gene>
    <name evidence="2" type="ORF">SAMN04488056_11486</name>
</gene>
<accession>A0A1I5KN50</accession>
<evidence type="ECO:0000313" key="3">
    <source>
        <dbReference type="Proteomes" id="UP000199236"/>
    </source>
</evidence>
<dbReference type="EMBL" id="FOVR01000014">
    <property type="protein sequence ID" value="SFO86327.1"/>
    <property type="molecule type" value="Genomic_DNA"/>
</dbReference>
<dbReference type="Proteomes" id="UP000199236">
    <property type="component" value="Unassembled WGS sequence"/>
</dbReference>
<proteinExistence type="predicted"/>
<organism evidence="2 3">
    <name type="scientific">Cohaesibacter marisflavi</name>
    <dbReference type="NCBI Taxonomy" id="655353"/>
    <lineage>
        <taxon>Bacteria</taxon>
        <taxon>Pseudomonadati</taxon>
        <taxon>Pseudomonadota</taxon>
        <taxon>Alphaproteobacteria</taxon>
        <taxon>Hyphomicrobiales</taxon>
        <taxon>Cohaesibacteraceae</taxon>
    </lineage>
</organism>
<dbReference type="SUPFAM" id="SSF82171">
    <property type="entry name" value="DPP6 N-terminal domain-like"/>
    <property type="match status" value="1"/>
</dbReference>
<keyword evidence="1" id="KW-0472">Membrane</keyword>
<evidence type="ECO:0000313" key="2">
    <source>
        <dbReference type="EMBL" id="SFO86327.1"/>
    </source>
</evidence>
<evidence type="ECO:0000256" key="1">
    <source>
        <dbReference type="SAM" id="Phobius"/>
    </source>
</evidence>
<keyword evidence="3" id="KW-1185">Reference proteome</keyword>
<sequence>MFSQWRSRTLQRIEAKRRAIERLVPLRRRMDAILLSLYGLFLVCLVAFGVLLANGHMRFGWFDPDPIQPLADDRLASNVRDEGAQSAGAFVAASYQQGDNRLSLLREKGLLHSVNLSTGVWAEEEGLEGVEGIESTFVDMSSACPTQTKEALSHCADEAGLFAYSADGGLVVRDKTGWRTVLPDTRFTGASGDAVQQDDLVDAAVSADKRWLLLATKADGLGLFDLVRRIWVPISHADQQAILGDETLQAPDHMVAFGGDFLLGTQKGLMALSLGADGQLVSSGLVSDGLGTILDMTVFDKDALILASNPCEGGACLSLYRYEASGDLQRLFGETQLYPALSQARLSRALVAEDGKSILMLGEAGIYRYDRVGRNWQQLLDEAVSTYLEVPSVNGIYFAATGKVGLLERSGEMTFWSIAGEKVTSLARDETGALLVLTASNQTWRIADDAVAMINDGVAAREPLANMKRAVSAFDRLVMIGNSYLVLHDIKTRSYRSIPRARLSPGLLFGADTQLYGGKDVLWGLAGDELEAWRLTGSDAEPSLERLAHSWLTSKPRAIHRDGDALLFVDAEGRPFRAKAVGHSIQLTALLGEADDERGPVRDVINEGDLTYLARDRRVSVYSLAERGFIDTLSMPISEDIREIARVDDALYFLGSNGSIVEEGRGRRLTGSDKPFSFPSARISDAMSNGTALFFASGNGVTTYSSAERSITQSLRVDASGPLRFAGLAGSVPIVYDGRNAWFGNESLSIDGARVLSASKVGADIASVQYDGEVTFLARHTIKDGGLAKPSCYYRNPGPAGDNIIDVAAVPDVGVVSLVGGALWLRDQAHRRFAGFTLSASSLPRNARISVIDDYLVVHNEQDAWIVPLARLRISDSCSRLNEDLTNETTRLSADQLAVSKSDNLVGLLYTDGEYRIWKDGTLSVQIPAVEGPQPAPQSFQSVSQMGNALYFADDQGIWRYEGIRRQWARAVLPTIEGSRTSVDVWAQEDGLVVTETYQDGRALGAVADPELTSIPLMPLDQWSMDALPIAPEAIKDVVRLSNGNWLYLTAQAAVIAEAPDRPNARVSSPIALPFAQGARSVSEQNGQIVIADGEEGSLPVSLLIIAPETAFGQEGRAPVHLAYQPERGERVTVLADHQLLRQSADGAVSLCYWGGGQTGLTSCTPLEASSGDADAITLREQEGQIVVSAGAREIERFDGQLSMMKAPAAATASVRWDREKAVFSFLDVDGTRFSLPASEAMPDGRFAFAAPGRAVMLDAERYMVANRYGVWIYQTGAEPTVRWRRMTLPDNIRAVGKGRIYFTDGRSVGPEDSYPVEANGTYEVSLGALQVKAEVGGGITSAHWSDGLQIYNAFSDSGFFFDVKRDVAFADGEAWFLTPVGLVSAHDLGRTMPLPSGQSILLTSVGDRLFALEGRNQWLVLDVMGWQRADNPFADRQIAYDQDLIWLYQNGRLITRSTTRTMSAERRLGLRFESDILFDAAYSPQGLVVRLGDGVRQYSGFDGLSASVDASAELPSGLRLAVQPMRDGERQVVAINRRGAVSRRWNGQAFERVAYEDNPDIERIATSLDWLRVRFVAGKPSVELKTEIAGFEDGWTPVAWDQGEPMPMDRFLSLYGRDGVLYAGSPVGLQILKVDRGRISSQRFVELGRGSAARNGREAVVHIGAYRNGRAPIYALGSEQCLAIDEGSVLPCGRGADFSVEDLGGNDFWHWERQQGRILLRYSDGDGQPLGAPSVLSSSGRFPHDQLDDIIRCNGNLAQSWHGNFTALDEAFGLAPAGPATSEGKGKRGRSFRFLEDGAVTLFCQSETVAPSVSEPQGLPEGLYIEAGNLWRWDGNGLVAANEFSEAFEAHEDDHIAYQAGQMRVRNGDGGVSFDYRDGNQWKRLAFAGGRLAIDERQGLVSAEGQIWAYSPEGFSSVVAEGGAIDPDHFALYALTGKEDQAACRFDRAQTANDGSSLLSLGGEGDDGPVTLLRCQDGRLWQGRLARSEAGEPFALRQDQADPFETRRIVGDEETGVWLIGRTAGREGMLQFRWHGEENSLSAGRFALDAIRQIAKIEPKHIDLMTGLGWVRQPVGQWETENGARAANEAGLAASIRAFGADADVDRVLDRGRAAVRSLCLEDGDGRFYRWRTNGQLDQVEACDALLADDGDFAYRRGEGDGDDAIRISAASLNGSKMTRRLVGGRFSDLVARGHAVLSHFEGAPVIAIGSEKRVNLFDPDTLAWKGAWALTRDPQTLYLDEAGDIGAVFDNGRSDLRGQAASFCAGFDGLRARLGSQMVGKLREFEVMGGRGYVDFVSDNGSSQVLAFDCEDADNVVAGDIAELEDRTRYLSNFELWGRPAAMLLLVARPDQVLEARVGDKQVSVATLASRPLFLRRIGERFVILDSSEIYAADLDALLSVTIEQGARHE</sequence>
<dbReference type="RefSeq" id="WP_090075078.1">
    <property type="nucleotide sequence ID" value="NZ_FOVR01000014.1"/>
</dbReference>
<feature type="transmembrane region" description="Helical" evidence="1">
    <location>
        <begin position="32"/>
        <end position="53"/>
    </location>
</feature>
<keyword evidence="1" id="KW-1133">Transmembrane helix</keyword>
<dbReference type="OrthoDB" id="7783751at2"/>
<keyword evidence="1" id="KW-0812">Transmembrane</keyword>
<protein>
    <submittedName>
        <fullName evidence="2">Uncharacterized protein</fullName>
    </submittedName>
</protein>
<dbReference type="STRING" id="655353.SAMN04488056_11486"/>
<reference evidence="2 3" key="1">
    <citation type="submission" date="2016-10" db="EMBL/GenBank/DDBJ databases">
        <authorList>
            <person name="de Groot N.N."/>
        </authorList>
    </citation>
    <scope>NUCLEOTIDE SEQUENCE [LARGE SCALE GENOMIC DNA]</scope>
    <source>
        <strain evidence="2 3">CGMCC 1.9157</strain>
    </source>
</reference>